<dbReference type="EMBL" id="JABANM010012734">
    <property type="protein sequence ID" value="KAF4735517.1"/>
    <property type="molecule type" value="Genomic_DNA"/>
</dbReference>
<accession>A0A7J6SRZ6</accession>
<sequence length="216" mass="23851">MMMMMMLLWMMPTILTLLILTPIATPPPPPPSSNVYATSTKAAAAAAVVRPPHADNIIHPQSDQEPPLTPASTSDDDDRVESFCLTSFNCDPTDWSDTAYVVDGGAFLGSNGYVQVKPIIISTTTAVTESYKRMKNEMISFLLLDGYTVSVKDGKTMRGGKSFETLQNAWHHRKTMYPVYGSKIPLISPPARQQPWPSPPSQLVGYIKDLNEYRRG</sequence>
<evidence type="ECO:0000313" key="4">
    <source>
        <dbReference type="Proteomes" id="UP000574390"/>
    </source>
</evidence>
<feature type="non-terminal residue" evidence="3">
    <location>
        <position position="216"/>
    </location>
</feature>
<gene>
    <name evidence="3" type="ORF">FOZ62_009723</name>
</gene>
<evidence type="ECO:0000313" key="3">
    <source>
        <dbReference type="EMBL" id="KAF4735517.1"/>
    </source>
</evidence>
<evidence type="ECO:0000256" key="1">
    <source>
        <dbReference type="SAM" id="MobiDB-lite"/>
    </source>
</evidence>
<keyword evidence="2" id="KW-0732">Signal</keyword>
<proteinExistence type="predicted"/>
<protein>
    <submittedName>
        <fullName evidence="3">Uncharacterized protein</fullName>
    </submittedName>
</protein>
<dbReference type="Proteomes" id="UP000574390">
    <property type="component" value="Unassembled WGS sequence"/>
</dbReference>
<comment type="caution">
    <text evidence="3">The sequence shown here is derived from an EMBL/GenBank/DDBJ whole genome shotgun (WGS) entry which is preliminary data.</text>
</comment>
<name>A0A7J6SRZ6_PEROL</name>
<dbReference type="AlphaFoldDB" id="A0A7J6SRZ6"/>
<feature type="region of interest" description="Disordered" evidence="1">
    <location>
        <begin position="55"/>
        <end position="77"/>
    </location>
</feature>
<evidence type="ECO:0000256" key="2">
    <source>
        <dbReference type="SAM" id="SignalP"/>
    </source>
</evidence>
<feature type="chain" id="PRO_5029879315" evidence="2">
    <location>
        <begin position="17"/>
        <end position="216"/>
    </location>
</feature>
<organism evidence="3 4">
    <name type="scientific">Perkinsus olseni</name>
    <name type="common">Perkinsus atlanticus</name>
    <dbReference type="NCBI Taxonomy" id="32597"/>
    <lineage>
        <taxon>Eukaryota</taxon>
        <taxon>Sar</taxon>
        <taxon>Alveolata</taxon>
        <taxon>Perkinsozoa</taxon>
        <taxon>Perkinsea</taxon>
        <taxon>Perkinsida</taxon>
        <taxon>Perkinsidae</taxon>
        <taxon>Perkinsus</taxon>
    </lineage>
</organism>
<feature type="signal peptide" evidence="2">
    <location>
        <begin position="1"/>
        <end position="16"/>
    </location>
</feature>
<reference evidence="3 4" key="1">
    <citation type="submission" date="2020-04" db="EMBL/GenBank/DDBJ databases">
        <title>Perkinsus olseni comparative genomics.</title>
        <authorList>
            <person name="Bogema D.R."/>
        </authorList>
    </citation>
    <scope>NUCLEOTIDE SEQUENCE [LARGE SCALE GENOMIC DNA]</scope>
    <source>
        <strain evidence="3">ATCC PRA-205</strain>
    </source>
</reference>